<sequence length="165" mass="18644">MKLTGLKEEMARPVSEQKIKAEDIKVKMENEIDSDKDSSDDDDDDGGGGWGGPDGGLGWGFGDSDDDDVPIVSQVARRQEMRRAYLERKIERVERKLGRAEDRDATEGQLVVHQEKVAEKVLEEENIKLKSGRTRVKRARVDMKAYGKGKEDSRNINLDRRAIDN</sequence>
<gene>
    <name evidence="3" type="ORF">TrRE_jg10877</name>
</gene>
<organism evidence="3 4">
    <name type="scientific">Triparma retinervis</name>
    <dbReference type="NCBI Taxonomy" id="2557542"/>
    <lineage>
        <taxon>Eukaryota</taxon>
        <taxon>Sar</taxon>
        <taxon>Stramenopiles</taxon>
        <taxon>Ochrophyta</taxon>
        <taxon>Bolidophyceae</taxon>
        <taxon>Parmales</taxon>
        <taxon>Triparmaceae</taxon>
        <taxon>Triparma</taxon>
    </lineage>
</organism>
<accession>A0A9W6Z9E2</accession>
<name>A0A9W6Z9E2_9STRA</name>
<dbReference type="Proteomes" id="UP001165082">
    <property type="component" value="Unassembled WGS sequence"/>
</dbReference>
<dbReference type="OrthoDB" id="1888118at2759"/>
<protein>
    <submittedName>
        <fullName evidence="3">Uncharacterized protein</fullName>
    </submittedName>
</protein>
<feature type="region of interest" description="Disordered" evidence="2">
    <location>
        <begin position="145"/>
        <end position="165"/>
    </location>
</feature>
<feature type="coiled-coil region" evidence="1">
    <location>
        <begin position="76"/>
        <end position="103"/>
    </location>
</feature>
<proteinExistence type="predicted"/>
<evidence type="ECO:0000256" key="1">
    <source>
        <dbReference type="SAM" id="Coils"/>
    </source>
</evidence>
<evidence type="ECO:0000313" key="3">
    <source>
        <dbReference type="EMBL" id="GMH46434.1"/>
    </source>
</evidence>
<reference evidence="3" key="1">
    <citation type="submission" date="2022-07" db="EMBL/GenBank/DDBJ databases">
        <title>Genome analysis of Parmales, a sister group of diatoms, reveals the evolutionary specialization of diatoms from phago-mixotrophs to photoautotrophs.</title>
        <authorList>
            <person name="Ban H."/>
            <person name="Sato S."/>
            <person name="Yoshikawa S."/>
            <person name="Kazumasa Y."/>
            <person name="Nakamura Y."/>
            <person name="Ichinomiya M."/>
            <person name="Saitoh K."/>
            <person name="Sato N."/>
            <person name="Blanc-Mathieu R."/>
            <person name="Endo H."/>
            <person name="Kuwata A."/>
            <person name="Ogata H."/>
        </authorList>
    </citation>
    <scope>NUCLEOTIDE SEQUENCE</scope>
</reference>
<dbReference type="AlphaFoldDB" id="A0A9W6Z9E2"/>
<feature type="region of interest" description="Disordered" evidence="2">
    <location>
        <begin position="1"/>
        <end position="68"/>
    </location>
</feature>
<keyword evidence="1" id="KW-0175">Coiled coil</keyword>
<evidence type="ECO:0000313" key="4">
    <source>
        <dbReference type="Proteomes" id="UP001165082"/>
    </source>
</evidence>
<keyword evidence="4" id="KW-1185">Reference proteome</keyword>
<dbReference type="EMBL" id="BRXZ01003036">
    <property type="protein sequence ID" value="GMH46434.1"/>
    <property type="molecule type" value="Genomic_DNA"/>
</dbReference>
<comment type="caution">
    <text evidence="3">The sequence shown here is derived from an EMBL/GenBank/DDBJ whole genome shotgun (WGS) entry which is preliminary data.</text>
</comment>
<feature type="compositionally biased region" description="Basic and acidic residues" evidence="2">
    <location>
        <begin position="1"/>
        <end position="37"/>
    </location>
</feature>
<evidence type="ECO:0000256" key="2">
    <source>
        <dbReference type="SAM" id="MobiDB-lite"/>
    </source>
</evidence>
<feature type="compositionally biased region" description="Gly residues" evidence="2">
    <location>
        <begin position="47"/>
        <end position="61"/>
    </location>
</feature>